<evidence type="ECO:0000313" key="2">
    <source>
        <dbReference type="EMBL" id="KAF9062192.1"/>
    </source>
</evidence>
<dbReference type="EMBL" id="JADNRY010000179">
    <property type="protein sequence ID" value="KAF9062192.1"/>
    <property type="molecule type" value="Genomic_DNA"/>
</dbReference>
<keyword evidence="3" id="KW-1185">Reference proteome</keyword>
<dbReference type="AlphaFoldDB" id="A0A9P5U181"/>
<comment type="caution">
    <text evidence="2">The sequence shown here is derived from an EMBL/GenBank/DDBJ whole genome shotgun (WGS) entry which is preliminary data.</text>
</comment>
<gene>
    <name evidence="2" type="ORF">BDP27DRAFT_1336954</name>
</gene>
<evidence type="ECO:0000256" key="1">
    <source>
        <dbReference type="SAM" id="SignalP"/>
    </source>
</evidence>
<name>A0A9P5U181_9AGAR</name>
<feature type="signal peptide" evidence="1">
    <location>
        <begin position="1"/>
        <end position="17"/>
    </location>
</feature>
<evidence type="ECO:0000313" key="3">
    <source>
        <dbReference type="Proteomes" id="UP000772434"/>
    </source>
</evidence>
<reference evidence="2" key="1">
    <citation type="submission" date="2020-11" db="EMBL/GenBank/DDBJ databases">
        <authorList>
            <consortium name="DOE Joint Genome Institute"/>
            <person name="Ahrendt S."/>
            <person name="Riley R."/>
            <person name="Andreopoulos W."/>
            <person name="Labutti K."/>
            <person name="Pangilinan J."/>
            <person name="Ruiz-Duenas F.J."/>
            <person name="Barrasa J.M."/>
            <person name="Sanchez-Garcia M."/>
            <person name="Camarero S."/>
            <person name="Miyauchi S."/>
            <person name="Serrano A."/>
            <person name="Linde D."/>
            <person name="Babiker R."/>
            <person name="Drula E."/>
            <person name="Ayuso-Fernandez I."/>
            <person name="Pacheco R."/>
            <person name="Padilla G."/>
            <person name="Ferreira P."/>
            <person name="Barriuso J."/>
            <person name="Kellner H."/>
            <person name="Castanera R."/>
            <person name="Alfaro M."/>
            <person name="Ramirez L."/>
            <person name="Pisabarro A.G."/>
            <person name="Kuo A."/>
            <person name="Tritt A."/>
            <person name="Lipzen A."/>
            <person name="He G."/>
            <person name="Yan M."/>
            <person name="Ng V."/>
            <person name="Cullen D."/>
            <person name="Martin F."/>
            <person name="Rosso M.-N."/>
            <person name="Henrissat B."/>
            <person name="Hibbett D."/>
            <person name="Martinez A.T."/>
            <person name="Grigoriev I.V."/>
        </authorList>
    </citation>
    <scope>NUCLEOTIDE SEQUENCE</scope>
    <source>
        <strain evidence="2">AH 40177</strain>
    </source>
</reference>
<dbReference type="Proteomes" id="UP000772434">
    <property type="component" value="Unassembled WGS sequence"/>
</dbReference>
<organism evidence="2 3">
    <name type="scientific">Rhodocollybia butyracea</name>
    <dbReference type="NCBI Taxonomy" id="206335"/>
    <lineage>
        <taxon>Eukaryota</taxon>
        <taxon>Fungi</taxon>
        <taxon>Dikarya</taxon>
        <taxon>Basidiomycota</taxon>
        <taxon>Agaricomycotina</taxon>
        <taxon>Agaricomycetes</taxon>
        <taxon>Agaricomycetidae</taxon>
        <taxon>Agaricales</taxon>
        <taxon>Marasmiineae</taxon>
        <taxon>Omphalotaceae</taxon>
        <taxon>Rhodocollybia</taxon>
    </lineage>
</organism>
<protein>
    <submittedName>
        <fullName evidence="2">Uncharacterized protein</fullName>
    </submittedName>
</protein>
<sequence>MLLCTAYILTRARSVLAADWAGRSASILIAVLEQFRSALAFVVERMALAYAGVREAILAFLDGGCSNKDGETHCEERRVGL</sequence>
<accession>A0A9P5U181</accession>
<proteinExistence type="predicted"/>
<feature type="chain" id="PRO_5040256499" evidence="1">
    <location>
        <begin position="18"/>
        <end position="81"/>
    </location>
</feature>
<keyword evidence="1" id="KW-0732">Signal</keyword>